<dbReference type="AlphaFoldDB" id="A0A0N0GLJ3"/>
<evidence type="ECO:0000313" key="2">
    <source>
        <dbReference type="Proteomes" id="UP000037939"/>
    </source>
</evidence>
<dbReference type="InterPro" id="IPR003607">
    <property type="entry name" value="HD/PDEase_dom"/>
</dbReference>
<sequence length="191" mass="20538">MHDSLADLQALYAQQGDQQYGGEAVSQLEHALQSAWFAEQDGAPDSLVIAALLHDVGHLLAGQHDDDIAHGIDDRHEAVAIPALKPLFAEDVLAPIALHVAAKRYLCAVQPDYFASLSLASRQSLALQGGPMNAAEAARFAASPYAQAAIALRTYDDRAKIENLATPTLDHYFLRARAISLPARAPRQEPV</sequence>
<organism evidence="1 2">
    <name type="scientific">Amantichitinum ursilacus</name>
    <dbReference type="NCBI Taxonomy" id="857265"/>
    <lineage>
        <taxon>Bacteria</taxon>
        <taxon>Pseudomonadati</taxon>
        <taxon>Pseudomonadota</taxon>
        <taxon>Betaproteobacteria</taxon>
        <taxon>Neisseriales</taxon>
        <taxon>Chitinibacteraceae</taxon>
        <taxon>Amantichitinum</taxon>
    </lineage>
</organism>
<accession>A0A0N0GLJ3</accession>
<dbReference type="PANTHER" id="PTHR40202">
    <property type="match status" value="1"/>
</dbReference>
<keyword evidence="2" id="KW-1185">Reference proteome</keyword>
<proteinExistence type="predicted"/>
<dbReference type="InterPro" id="IPR052567">
    <property type="entry name" value="OP_Dioxygenase"/>
</dbReference>
<dbReference type="EMBL" id="LAQT01000033">
    <property type="protein sequence ID" value="KPC49946.1"/>
    <property type="molecule type" value="Genomic_DNA"/>
</dbReference>
<dbReference type="PANTHER" id="PTHR40202:SF1">
    <property type="entry name" value="HD DOMAIN-CONTAINING PROTEIN"/>
    <property type="match status" value="1"/>
</dbReference>
<name>A0A0N0GLJ3_9NEIS</name>
<comment type="caution">
    <text evidence="1">The sequence shown here is derived from an EMBL/GenBank/DDBJ whole genome shotgun (WGS) entry which is preliminary data.</text>
</comment>
<dbReference type="NCBIfam" id="TIGR03276">
    <property type="entry name" value="Phn-HD"/>
    <property type="match status" value="1"/>
</dbReference>
<evidence type="ECO:0008006" key="3">
    <source>
        <dbReference type="Google" id="ProtNLM"/>
    </source>
</evidence>
<dbReference type="Proteomes" id="UP000037939">
    <property type="component" value="Unassembled WGS sequence"/>
</dbReference>
<dbReference type="CDD" id="cd00077">
    <property type="entry name" value="HDc"/>
    <property type="match status" value="1"/>
</dbReference>
<evidence type="ECO:0000313" key="1">
    <source>
        <dbReference type="EMBL" id="KPC49946.1"/>
    </source>
</evidence>
<gene>
    <name evidence="1" type="ORF">WG78_18860</name>
</gene>
<protein>
    <recommendedName>
        <fullName evidence="3">HD domain protein</fullName>
    </recommendedName>
</protein>
<dbReference type="Gene3D" id="1.10.3210.10">
    <property type="entry name" value="Hypothetical protein af1432"/>
    <property type="match status" value="1"/>
</dbReference>
<dbReference type="STRING" id="857265.WG78_18860"/>
<dbReference type="SUPFAM" id="SSF109604">
    <property type="entry name" value="HD-domain/PDEase-like"/>
    <property type="match status" value="1"/>
</dbReference>
<reference evidence="1 2" key="1">
    <citation type="submission" date="2015-07" db="EMBL/GenBank/DDBJ databases">
        <title>Draft genome sequence of the Amantichitinum ursilacus IGB-41, a new chitin-degrading bacterium.</title>
        <authorList>
            <person name="Kirstahler P."/>
            <person name="Guenther M."/>
            <person name="Grumaz C."/>
            <person name="Rupp S."/>
            <person name="Zibek S."/>
            <person name="Sohn K."/>
        </authorList>
    </citation>
    <scope>NUCLEOTIDE SEQUENCE [LARGE SCALE GENOMIC DNA]</scope>
    <source>
        <strain evidence="1 2">IGB-41</strain>
    </source>
</reference>
<dbReference type="PATRIC" id="fig|857265.3.peg.3860"/>
<dbReference type="InterPro" id="IPR017670">
    <property type="entry name" value="Phosphonate_degrad-assoc"/>
</dbReference>
<dbReference type="OrthoDB" id="823268at2"/>
<dbReference type="RefSeq" id="WP_053939361.1">
    <property type="nucleotide sequence ID" value="NZ_LAQT01000033.1"/>
</dbReference>